<dbReference type="Pfam" id="PF07171">
    <property type="entry name" value="MlrC_C"/>
    <property type="match status" value="1"/>
</dbReference>
<feature type="domain" description="Microcystin LR degradation protein MlrC C-terminal" evidence="1">
    <location>
        <begin position="301"/>
        <end position="479"/>
    </location>
</feature>
<dbReference type="InterPro" id="IPR015995">
    <property type="entry name" value="MlrC_N"/>
</dbReference>
<name>A0A381WD10_9ZZZZ</name>
<protein>
    <recommendedName>
        <fullName evidence="4">Microcystin LR degradation protein MlrC N-terminal domain-containing protein</fullName>
    </recommendedName>
</protein>
<dbReference type="Pfam" id="PF07364">
    <property type="entry name" value="DUF1485"/>
    <property type="match status" value="1"/>
</dbReference>
<dbReference type="EMBL" id="UINC01011418">
    <property type="protein sequence ID" value="SVA50409.1"/>
    <property type="molecule type" value="Genomic_DNA"/>
</dbReference>
<dbReference type="PIRSF" id="PIRSF012702">
    <property type="entry name" value="UCP012702"/>
    <property type="match status" value="1"/>
</dbReference>
<dbReference type="AlphaFoldDB" id="A0A381WD10"/>
<evidence type="ECO:0008006" key="4">
    <source>
        <dbReference type="Google" id="ProtNLM"/>
    </source>
</evidence>
<organism evidence="3">
    <name type="scientific">marine metagenome</name>
    <dbReference type="NCBI Taxonomy" id="408172"/>
    <lineage>
        <taxon>unclassified sequences</taxon>
        <taxon>metagenomes</taxon>
        <taxon>ecological metagenomes</taxon>
    </lineage>
</organism>
<feature type="domain" description="Microcystin LR degradation protein MlrC N-terminal" evidence="2">
    <location>
        <begin position="2"/>
        <end position="287"/>
    </location>
</feature>
<evidence type="ECO:0000313" key="3">
    <source>
        <dbReference type="EMBL" id="SVA50409.1"/>
    </source>
</evidence>
<dbReference type="InterPro" id="IPR010799">
    <property type="entry name" value="MlrC_C"/>
</dbReference>
<gene>
    <name evidence="3" type="ORF">METZ01_LOCUS103263</name>
</gene>
<dbReference type="InterPro" id="IPR009197">
    <property type="entry name" value="MlrC"/>
</dbReference>
<reference evidence="3" key="1">
    <citation type="submission" date="2018-05" db="EMBL/GenBank/DDBJ databases">
        <authorList>
            <person name="Lanie J.A."/>
            <person name="Ng W.-L."/>
            <person name="Kazmierczak K.M."/>
            <person name="Andrzejewski T.M."/>
            <person name="Davidsen T.M."/>
            <person name="Wayne K.J."/>
            <person name="Tettelin H."/>
            <person name="Glass J.I."/>
            <person name="Rusch D."/>
            <person name="Podicherti R."/>
            <person name="Tsui H.-C.T."/>
            <person name="Winkler M.E."/>
        </authorList>
    </citation>
    <scope>NUCLEOTIDE SEQUENCE</scope>
</reference>
<sequence>MKLALLGISHETNTFSQVPADYGAFNIYRGDEIAQEYQTSQTTNAGFLQISEDQDVQVVPLLFAITGPIGTITTDAFESISQEMLSLLEDRGPWDGVLLSLHGAAVSEGYPDADGEIAERVRTLVGPDVKVGLSVDMHANLSRKMIENVDVATVYRTNPHLDPKIRAFECAEMIRDTIRGEIDPVMWLEIPPVVINIVKQFTDENPMKSVMENLDKTLSFQNIIHGSVAEGYPYADVEEMGMGFISITDGDIEAAKDASQWMAKEAWDIREQFVGDTPSIEEALSYADQNYKSEEDGPYVLMDVGDNIGGGSSADSTHILAVAKTMGIKGYLQTLWDPESVEACVEAGIGSQLTVAVGGKTDNMHGVPIKVTGIVRTLFNGKFEDDRPTHGGFRYYDGGLTAVLDTDDNHTLVLTSLRCGNTSREQMYTVGVYPEKYRVVVAKGVVSPRPAYQPIAKEVVLVNTPGVTTSDLSFFEYRRRRPNLFPFEELATYSPG</sequence>
<evidence type="ECO:0000259" key="2">
    <source>
        <dbReference type="Pfam" id="PF07364"/>
    </source>
</evidence>
<accession>A0A381WD10</accession>
<proteinExistence type="predicted"/>
<evidence type="ECO:0000259" key="1">
    <source>
        <dbReference type="Pfam" id="PF07171"/>
    </source>
</evidence>